<dbReference type="InterPro" id="IPR036388">
    <property type="entry name" value="WH-like_DNA-bd_sf"/>
</dbReference>
<gene>
    <name evidence="7" type="ORF">FHU41_002727</name>
</gene>
<dbReference type="CDD" id="cd00090">
    <property type="entry name" value="HTH_ARSR"/>
    <property type="match status" value="1"/>
</dbReference>
<evidence type="ECO:0000256" key="1">
    <source>
        <dbReference type="ARBA" id="ARBA00004496"/>
    </source>
</evidence>
<comment type="subcellular location">
    <subcellularLocation>
        <location evidence="1">Cytoplasm</location>
    </subcellularLocation>
</comment>
<dbReference type="GO" id="GO:0005737">
    <property type="term" value="C:cytoplasm"/>
    <property type="evidence" value="ECO:0007669"/>
    <property type="project" value="UniProtKB-SubCell"/>
</dbReference>
<name>A0A7Y9LVP2_9MICC</name>
<dbReference type="InterPro" id="IPR055166">
    <property type="entry name" value="Transc_reg_Sar_Rot_HTH"/>
</dbReference>
<dbReference type="GO" id="GO:0003677">
    <property type="term" value="F:DNA binding"/>
    <property type="evidence" value="ECO:0007669"/>
    <property type="project" value="UniProtKB-KW"/>
</dbReference>
<evidence type="ECO:0000256" key="2">
    <source>
        <dbReference type="ARBA" id="ARBA00022490"/>
    </source>
</evidence>
<dbReference type="FunFam" id="1.10.10.10:FF:000163">
    <property type="entry name" value="MarR family transcriptional regulator"/>
    <property type="match status" value="1"/>
</dbReference>
<dbReference type="Pfam" id="PF22381">
    <property type="entry name" value="Staph_reg_Sar_Rot"/>
    <property type="match status" value="1"/>
</dbReference>
<reference evidence="7 8" key="1">
    <citation type="submission" date="2020-07" db="EMBL/GenBank/DDBJ databases">
        <title>Sequencing the genomes of 1000 actinobacteria strains.</title>
        <authorList>
            <person name="Klenk H.-P."/>
        </authorList>
    </citation>
    <scope>NUCLEOTIDE SEQUENCE [LARGE SCALE GENOMIC DNA]</scope>
    <source>
        <strain evidence="7 8">DSM 102047</strain>
    </source>
</reference>
<comment type="caution">
    <text evidence="7">The sequence shown here is derived from an EMBL/GenBank/DDBJ whole genome shotgun (WGS) entry which is preliminary data.</text>
</comment>
<dbReference type="PANTHER" id="PTHR33164">
    <property type="entry name" value="TRANSCRIPTIONAL REGULATOR, MARR FAMILY"/>
    <property type="match status" value="1"/>
</dbReference>
<evidence type="ECO:0000256" key="3">
    <source>
        <dbReference type="ARBA" id="ARBA00023015"/>
    </source>
</evidence>
<organism evidence="7 8">
    <name type="scientific">Psychromicrobium silvestre</name>
    <dbReference type="NCBI Taxonomy" id="1645614"/>
    <lineage>
        <taxon>Bacteria</taxon>
        <taxon>Bacillati</taxon>
        <taxon>Actinomycetota</taxon>
        <taxon>Actinomycetes</taxon>
        <taxon>Micrococcales</taxon>
        <taxon>Micrococcaceae</taxon>
        <taxon>Psychromicrobium</taxon>
    </lineage>
</organism>
<dbReference type="GO" id="GO:0006950">
    <property type="term" value="P:response to stress"/>
    <property type="evidence" value="ECO:0007669"/>
    <property type="project" value="TreeGrafter"/>
</dbReference>
<dbReference type="GO" id="GO:0003700">
    <property type="term" value="F:DNA-binding transcription factor activity"/>
    <property type="evidence" value="ECO:0007669"/>
    <property type="project" value="InterPro"/>
</dbReference>
<dbReference type="SMART" id="SM00347">
    <property type="entry name" value="HTH_MARR"/>
    <property type="match status" value="1"/>
</dbReference>
<dbReference type="Proteomes" id="UP000521748">
    <property type="component" value="Unassembled WGS sequence"/>
</dbReference>
<dbReference type="PROSITE" id="PS50995">
    <property type="entry name" value="HTH_MARR_2"/>
    <property type="match status" value="1"/>
</dbReference>
<evidence type="ECO:0000256" key="4">
    <source>
        <dbReference type="ARBA" id="ARBA00023125"/>
    </source>
</evidence>
<dbReference type="RefSeq" id="WP_179390130.1">
    <property type="nucleotide sequence ID" value="NZ_JACBYQ010000002.1"/>
</dbReference>
<keyword evidence="8" id="KW-1185">Reference proteome</keyword>
<evidence type="ECO:0000313" key="7">
    <source>
        <dbReference type="EMBL" id="NYE96477.1"/>
    </source>
</evidence>
<keyword evidence="5" id="KW-0804">Transcription</keyword>
<keyword evidence="2" id="KW-0963">Cytoplasm</keyword>
<keyword evidence="3" id="KW-0805">Transcription regulation</keyword>
<dbReference type="InterPro" id="IPR036390">
    <property type="entry name" value="WH_DNA-bd_sf"/>
</dbReference>
<feature type="domain" description="HTH marR-type" evidence="6">
    <location>
        <begin position="8"/>
        <end position="138"/>
    </location>
</feature>
<dbReference type="Gene3D" id="1.10.10.10">
    <property type="entry name" value="Winged helix-like DNA-binding domain superfamily/Winged helix DNA-binding domain"/>
    <property type="match status" value="1"/>
</dbReference>
<dbReference type="EMBL" id="JACBYQ010000002">
    <property type="protein sequence ID" value="NYE96477.1"/>
    <property type="molecule type" value="Genomic_DNA"/>
</dbReference>
<dbReference type="AlphaFoldDB" id="A0A7Y9LVP2"/>
<dbReference type="PRINTS" id="PR00598">
    <property type="entry name" value="HTHMARR"/>
</dbReference>
<dbReference type="PANTHER" id="PTHR33164:SF5">
    <property type="entry name" value="ORGANIC HYDROPEROXIDE RESISTANCE TRANSCRIPTIONAL REGULATOR"/>
    <property type="match status" value="1"/>
</dbReference>
<proteinExistence type="predicted"/>
<accession>A0A7Y9LVP2</accession>
<dbReference type="InterPro" id="IPR011991">
    <property type="entry name" value="ArsR-like_HTH"/>
</dbReference>
<dbReference type="SUPFAM" id="SSF46785">
    <property type="entry name" value="Winged helix' DNA-binding domain"/>
    <property type="match status" value="1"/>
</dbReference>
<keyword evidence="4 7" id="KW-0238">DNA-binding</keyword>
<evidence type="ECO:0000256" key="5">
    <source>
        <dbReference type="ARBA" id="ARBA00023163"/>
    </source>
</evidence>
<dbReference type="InterPro" id="IPR000835">
    <property type="entry name" value="HTH_MarR-typ"/>
</dbReference>
<evidence type="ECO:0000313" key="8">
    <source>
        <dbReference type="Proteomes" id="UP000521748"/>
    </source>
</evidence>
<dbReference type="InterPro" id="IPR039422">
    <property type="entry name" value="MarR/SlyA-like"/>
</dbReference>
<evidence type="ECO:0000259" key="6">
    <source>
        <dbReference type="PROSITE" id="PS50995"/>
    </source>
</evidence>
<protein>
    <submittedName>
        <fullName evidence="7">DNA-binding MarR family transcriptional regulator</fullName>
    </submittedName>
</protein>
<sequence length="144" mass="16143">MTERQALKKQTCFALYSTSRSFTAAYRPLLDSLGLTYPQYLVLLLLWEQDQASVNELGEALQLDSGTLSPLLKRMETAGLIRRHRAAEDERRVQVELTDDGVALHQRVTSVQQELAAKAGITAEEAEQLCQILAKLNNSLRDNL</sequence>